<dbReference type="InterPro" id="IPR041610">
    <property type="entry name" value="ArlS_N"/>
</dbReference>
<dbReference type="SMART" id="SM00388">
    <property type="entry name" value="HisKA"/>
    <property type="match status" value="1"/>
</dbReference>
<dbReference type="Gene3D" id="1.10.287.130">
    <property type="match status" value="1"/>
</dbReference>
<dbReference type="EC" id="2.7.13.3" evidence="3"/>
<reference evidence="19 20" key="1">
    <citation type="submission" date="2018-10" db="EMBL/GenBank/DDBJ databases">
        <title>Phylogenomics of Brevibacillus.</title>
        <authorList>
            <person name="Dunlap C."/>
        </authorList>
    </citation>
    <scope>NUCLEOTIDE SEQUENCE [LARGE SCALE GENOMIC DNA]</scope>
    <source>
        <strain evidence="19 20">JCM 15085</strain>
    </source>
</reference>
<comment type="catalytic activity">
    <reaction evidence="1">
        <text>ATP + protein L-histidine = ADP + protein N-phospho-L-histidine.</text>
        <dbReference type="EC" id="2.7.13.3"/>
    </reaction>
</comment>
<evidence type="ECO:0000256" key="1">
    <source>
        <dbReference type="ARBA" id="ARBA00000085"/>
    </source>
</evidence>
<dbReference type="PRINTS" id="PR00344">
    <property type="entry name" value="BCTRLSENSOR"/>
</dbReference>
<keyword evidence="11" id="KW-0067">ATP-binding</keyword>
<dbReference type="Pfam" id="PF02518">
    <property type="entry name" value="HATPase_c"/>
    <property type="match status" value="1"/>
</dbReference>
<dbReference type="CDD" id="cd06225">
    <property type="entry name" value="HAMP"/>
    <property type="match status" value="1"/>
</dbReference>
<dbReference type="SMART" id="SM00304">
    <property type="entry name" value="HAMP"/>
    <property type="match status" value="1"/>
</dbReference>
<dbReference type="PROSITE" id="PS50109">
    <property type="entry name" value="HIS_KIN"/>
    <property type="match status" value="1"/>
</dbReference>
<evidence type="ECO:0000256" key="4">
    <source>
        <dbReference type="ARBA" id="ARBA00015735"/>
    </source>
</evidence>
<evidence type="ECO:0000313" key="19">
    <source>
        <dbReference type="EMBL" id="RNB77656.1"/>
    </source>
</evidence>
<dbReference type="AlphaFoldDB" id="A0A3M8CPG2"/>
<dbReference type="InterPro" id="IPR003594">
    <property type="entry name" value="HATPase_dom"/>
</dbReference>
<organism evidence="19 20">
    <name type="scientific">Brevibacillus panacihumi</name>
    <dbReference type="NCBI Taxonomy" id="497735"/>
    <lineage>
        <taxon>Bacteria</taxon>
        <taxon>Bacillati</taxon>
        <taxon>Bacillota</taxon>
        <taxon>Bacilli</taxon>
        <taxon>Bacillales</taxon>
        <taxon>Paenibacillaceae</taxon>
        <taxon>Brevibacillus</taxon>
    </lineage>
</organism>
<evidence type="ECO:0000256" key="10">
    <source>
        <dbReference type="ARBA" id="ARBA00022777"/>
    </source>
</evidence>
<keyword evidence="14 16" id="KW-0472">Membrane</keyword>
<evidence type="ECO:0000256" key="2">
    <source>
        <dbReference type="ARBA" id="ARBA00004651"/>
    </source>
</evidence>
<keyword evidence="13" id="KW-0902">Two-component regulatory system</keyword>
<feature type="domain" description="Histidine kinase" evidence="17">
    <location>
        <begin position="237"/>
        <end position="449"/>
    </location>
</feature>
<dbReference type="Pfam" id="PF00512">
    <property type="entry name" value="HisKA"/>
    <property type="match status" value="1"/>
</dbReference>
<dbReference type="InterPro" id="IPR050428">
    <property type="entry name" value="TCS_sensor_his_kinase"/>
</dbReference>
<keyword evidence="5" id="KW-1003">Cell membrane</keyword>
<protein>
    <recommendedName>
        <fullName evidence="4">Signal transduction histidine-protein kinase ArlS</fullName>
        <ecNumber evidence="3">2.7.13.3</ecNumber>
    </recommendedName>
</protein>
<dbReference type="RefSeq" id="WP_122913919.1">
    <property type="nucleotide sequence ID" value="NZ_RHHT01000029.1"/>
</dbReference>
<evidence type="ECO:0000256" key="12">
    <source>
        <dbReference type="ARBA" id="ARBA00022989"/>
    </source>
</evidence>
<feature type="coiled-coil region" evidence="15">
    <location>
        <begin position="32"/>
        <end position="59"/>
    </location>
</feature>
<evidence type="ECO:0000256" key="9">
    <source>
        <dbReference type="ARBA" id="ARBA00022741"/>
    </source>
</evidence>
<dbReference type="GO" id="GO:0005524">
    <property type="term" value="F:ATP binding"/>
    <property type="evidence" value="ECO:0007669"/>
    <property type="project" value="UniProtKB-KW"/>
</dbReference>
<dbReference type="CDD" id="cd00082">
    <property type="entry name" value="HisKA"/>
    <property type="match status" value="1"/>
</dbReference>
<dbReference type="InterPro" id="IPR004358">
    <property type="entry name" value="Sig_transdc_His_kin-like_C"/>
</dbReference>
<proteinExistence type="predicted"/>
<sequence length="457" mass="51395">MNIRNKIHLFSTVWLVLIVCLINTSIYWLFHKQMTDQELERLQSQARNIAETLHSSANQVEPAELLQAFLAPIGMIRVVNEESRAIITAAKDKKFGDLPPSYSASETYRITEQDGVAYAIAQMPIIWKDGSVVSLEVTTSLADVQETMRMLRVVLIIASLVVLLPSFLAGRVLGKVILGPIHSMIRTMEEIQKRGIFKKLDVQHQSKDELYQLGNTFNKMIDILQQNFDKQQQFVSDASHELKTPLTVIEGYATMLKRWGMKKPEVLEEAVEAIYAEAVRMKKMTRQMLTLANPHEESHLTIQEVDLVALSEETSKWMKRTYDQQITVHAEASDIRVHADESKLKQLLVILLDNALSYSSEPIRIEITERSGAVSISVVDRGVGIPKEDLPHIFDRFYRVDKARARETGGAGLGLSIAKRIVDAHGGTIDVWSEVGKGTTFTVSFPNSIRATGGEQR</sequence>
<dbReference type="Gene3D" id="3.30.565.10">
    <property type="entry name" value="Histidine kinase-like ATPase, C-terminal domain"/>
    <property type="match status" value="1"/>
</dbReference>
<keyword evidence="15" id="KW-0175">Coiled coil</keyword>
<dbReference type="InterPro" id="IPR036890">
    <property type="entry name" value="HATPase_C_sf"/>
</dbReference>
<dbReference type="SUPFAM" id="SSF55874">
    <property type="entry name" value="ATPase domain of HSP90 chaperone/DNA topoisomerase II/histidine kinase"/>
    <property type="match status" value="1"/>
</dbReference>
<keyword evidence="9" id="KW-0547">Nucleotide-binding</keyword>
<evidence type="ECO:0000256" key="11">
    <source>
        <dbReference type="ARBA" id="ARBA00022840"/>
    </source>
</evidence>
<keyword evidence="8 16" id="KW-0812">Transmembrane</keyword>
<dbReference type="FunFam" id="1.10.287.130:FF:000001">
    <property type="entry name" value="Two-component sensor histidine kinase"/>
    <property type="match status" value="1"/>
</dbReference>
<dbReference type="Gene3D" id="6.10.340.10">
    <property type="match status" value="1"/>
</dbReference>
<keyword evidence="7" id="KW-0808">Transferase</keyword>
<dbReference type="Proteomes" id="UP000281915">
    <property type="component" value="Unassembled WGS sequence"/>
</dbReference>
<dbReference type="InterPro" id="IPR003661">
    <property type="entry name" value="HisK_dim/P_dom"/>
</dbReference>
<name>A0A3M8CPG2_9BACL</name>
<keyword evidence="10" id="KW-0418">Kinase</keyword>
<keyword evidence="6" id="KW-0597">Phosphoprotein</keyword>
<dbReference type="PANTHER" id="PTHR45436:SF5">
    <property type="entry name" value="SENSOR HISTIDINE KINASE TRCS"/>
    <property type="match status" value="1"/>
</dbReference>
<dbReference type="FunFam" id="3.30.565.10:FF:000006">
    <property type="entry name" value="Sensor histidine kinase WalK"/>
    <property type="match status" value="1"/>
</dbReference>
<dbReference type="InterPro" id="IPR003660">
    <property type="entry name" value="HAMP_dom"/>
</dbReference>
<evidence type="ECO:0000259" key="17">
    <source>
        <dbReference type="PROSITE" id="PS50109"/>
    </source>
</evidence>
<feature type="transmembrane region" description="Helical" evidence="16">
    <location>
        <begin position="12"/>
        <end position="30"/>
    </location>
</feature>
<dbReference type="Pfam" id="PF00672">
    <property type="entry name" value="HAMP"/>
    <property type="match status" value="1"/>
</dbReference>
<evidence type="ECO:0000256" key="15">
    <source>
        <dbReference type="SAM" id="Coils"/>
    </source>
</evidence>
<feature type="domain" description="HAMP" evidence="18">
    <location>
        <begin position="175"/>
        <end position="229"/>
    </location>
</feature>
<evidence type="ECO:0000256" key="3">
    <source>
        <dbReference type="ARBA" id="ARBA00012438"/>
    </source>
</evidence>
<evidence type="ECO:0000256" key="14">
    <source>
        <dbReference type="ARBA" id="ARBA00023136"/>
    </source>
</evidence>
<comment type="caution">
    <text evidence="19">The sequence shown here is derived from an EMBL/GenBank/DDBJ whole genome shotgun (WGS) entry which is preliminary data.</text>
</comment>
<evidence type="ECO:0000256" key="13">
    <source>
        <dbReference type="ARBA" id="ARBA00023012"/>
    </source>
</evidence>
<evidence type="ECO:0000256" key="6">
    <source>
        <dbReference type="ARBA" id="ARBA00022553"/>
    </source>
</evidence>
<evidence type="ECO:0000259" key="18">
    <source>
        <dbReference type="PROSITE" id="PS50885"/>
    </source>
</evidence>
<dbReference type="GO" id="GO:0000155">
    <property type="term" value="F:phosphorelay sensor kinase activity"/>
    <property type="evidence" value="ECO:0007669"/>
    <property type="project" value="InterPro"/>
</dbReference>
<evidence type="ECO:0000256" key="7">
    <source>
        <dbReference type="ARBA" id="ARBA00022679"/>
    </source>
</evidence>
<evidence type="ECO:0000256" key="16">
    <source>
        <dbReference type="SAM" id="Phobius"/>
    </source>
</evidence>
<keyword evidence="12 16" id="KW-1133">Transmembrane helix</keyword>
<dbReference type="GO" id="GO:0005886">
    <property type="term" value="C:plasma membrane"/>
    <property type="evidence" value="ECO:0007669"/>
    <property type="project" value="UniProtKB-SubCell"/>
</dbReference>
<evidence type="ECO:0000313" key="20">
    <source>
        <dbReference type="Proteomes" id="UP000281915"/>
    </source>
</evidence>
<dbReference type="InterPro" id="IPR005467">
    <property type="entry name" value="His_kinase_dom"/>
</dbReference>
<gene>
    <name evidence="19" type="ORF">EDM58_14350</name>
</gene>
<comment type="subcellular location">
    <subcellularLocation>
        <location evidence="2">Cell membrane</location>
        <topology evidence="2">Multi-pass membrane protein</topology>
    </subcellularLocation>
</comment>
<dbReference type="PANTHER" id="PTHR45436">
    <property type="entry name" value="SENSOR HISTIDINE KINASE YKOH"/>
    <property type="match status" value="1"/>
</dbReference>
<dbReference type="CDD" id="cd00075">
    <property type="entry name" value="HATPase"/>
    <property type="match status" value="1"/>
</dbReference>
<evidence type="ECO:0000256" key="8">
    <source>
        <dbReference type="ARBA" id="ARBA00022692"/>
    </source>
</evidence>
<dbReference type="EMBL" id="RHHT01000029">
    <property type="protein sequence ID" value="RNB77656.1"/>
    <property type="molecule type" value="Genomic_DNA"/>
</dbReference>
<dbReference type="Pfam" id="PF18719">
    <property type="entry name" value="ArlS_N"/>
    <property type="match status" value="1"/>
</dbReference>
<dbReference type="SMART" id="SM00387">
    <property type="entry name" value="HATPase_c"/>
    <property type="match status" value="1"/>
</dbReference>
<dbReference type="InterPro" id="IPR036097">
    <property type="entry name" value="HisK_dim/P_sf"/>
</dbReference>
<evidence type="ECO:0000256" key="5">
    <source>
        <dbReference type="ARBA" id="ARBA00022475"/>
    </source>
</evidence>
<dbReference type="SUPFAM" id="SSF47384">
    <property type="entry name" value="Homodimeric domain of signal transducing histidine kinase"/>
    <property type="match status" value="1"/>
</dbReference>
<dbReference type="PROSITE" id="PS50885">
    <property type="entry name" value="HAMP"/>
    <property type="match status" value="1"/>
</dbReference>
<accession>A0A3M8CPG2</accession>